<keyword evidence="2" id="KW-1185">Reference proteome</keyword>
<proteinExistence type="predicted"/>
<dbReference type="RefSeq" id="WP_379013901.1">
    <property type="nucleotide sequence ID" value="NZ_JBHSDC010000018.1"/>
</dbReference>
<reference evidence="2" key="1">
    <citation type="journal article" date="2019" name="Int. J. Syst. Evol. Microbiol.">
        <title>The Global Catalogue of Microorganisms (GCM) 10K type strain sequencing project: providing services to taxonomists for standard genome sequencing and annotation.</title>
        <authorList>
            <consortium name="The Broad Institute Genomics Platform"/>
            <consortium name="The Broad Institute Genome Sequencing Center for Infectious Disease"/>
            <person name="Wu L."/>
            <person name="Ma J."/>
        </authorList>
    </citation>
    <scope>NUCLEOTIDE SEQUENCE [LARGE SCALE GENOMIC DNA]</scope>
    <source>
        <strain evidence="2">CECT 8010</strain>
    </source>
</reference>
<gene>
    <name evidence="1" type="ORF">ACFOW1_09650</name>
</gene>
<evidence type="ECO:0000313" key="1">
    <source>
        <dbReference type="EMBL" id="MFC4232155.1"/>
    </source>
</evidence>
<name>A0ABV8PXY8_9BACT</name>
<protein>
    <submittedName>
        <fullName evidence="1">Uncharacterized protein</fullName>
    </submittedName>
</protein>
<evidence type="ECO:0000313" key="2">
    <source>
        <dbReference type="Proteomes" id="UP001595906"/>
    </source>
</evidence>
<dbReference type="EMBL" id="JBHSDC010000018">
    <property type="protein sequence ID" value="MFC4232155.1"/>
    <property type="molecule type" value="Genomic_DNA"/>
</dbReference>
<accession>A0ABV8PXY8</accession>
<dbReference type="Proteomes" id="UP001595906">
    <property type="component" value="Unassembled WGS sequence"/>
</dbReference>
<comment type="caution">
    <text evidence="1">The sequence shown here is derived from an EMBL/GenBank/DDBJ whole genome shotgun (WGS) entry which is preliminary data.</text>
</comment>
<sequence>MSNHTPGPWILTNGTHGIYVHVINEAAKYPYKIIAQYEFNEVDALANAKLIAAAPDMLEALQAAIKLSDENLAANLTAGYDATRTPECQAVYDQVKAAIEKAIL</sequence>
<organism evidence="1 2">
    <name type="scientific">Parasediminibacterium paludis</name>
    <dbReference type="NCBI Taxonomy" id="908966"/>
    <lineage>
        <taxon>Bacteria</taxon>
        <taxon>Pseudomonadati</taxon>
        <taxon>Bacteroidota</taxon>
        <taxon>Chitinophagia</taxon>
        <taxon>Chitinophagales</taxon>
        <taxon>Chitinophagaceae</taxon>
        <taxon>Parasediminibacterium</taxon>
    </lineage>
</organism>